<reference evidence="9 11" key="1">
    <citation type="journal article" date="2011" name="Genome Res.">
        <title>Whole genome sequencing of multiple Leishmania donovani clinical isolates provides insights into population structure and mechanisms of drug resistance.</title>
        <authorList>
            <person name="Downing T."/>
            <person name="Imamura H."/>
            <person name="Decuypere S."/>
            <person name="Clark T.G."/>
            <person name="Coombs G.H."/>
            <person name="Cotton J.A."/>
            <person name="Hilley J.D."/>
            <person name="de Doncker S."/>
            <person name="Maes I."/>
            <person name="Mottram J.C."/>
            <person name="Quail M.A."/>
            <person name="Rijal S."/>
            <person name="Sanders M."/>
            <person name="Schonian G."/>
            <person name="Stark O."/>
            <person name="Sundar S."/>
            <person name="Vanaerschot M."/>
            <person name="Hertz-Fowler C."/>
            <person name="Dujardin J.C."/>
            <person name="Berriman M."/>
        </authorList>
    </citation>
    <scope>NUCLEOTIDE SEQUENCE [LARGE SCALE GENOMIC DNA]</scope>
    <source>
        <strain evidence="9 11">BPK282A1</strain>
    </source>
</reference>
<reference evidence="11" key="3">
    <citation type="submission" date="2011-02" db="EMBL/GenBank/DDBJ databases">
        <title>Whole genome sequencing of Leishmania donovani clinical lines reveals dynamic variation related to drug resistance.</title>
        <authorList>
            <person name="Downing T."/>
            <person name="Imamura H."/>
            <person name="Sanders M."/>
            <person name="Decuypere S."/>
            <person name="Hertz-Fowler C."/>
            <person name="Clark T.G."/>
            <person name="Rijal S."/>
            <person name="Sundar S."/>
            <person name="Quail M.A."/>
            <person name="De Doncker S."/>
            <person name="Maes I."/>
            <person name="Vanaerschot M."/>
            <person name="Stark O."/>
            <person name="Schonian G."/>
            <person name="Dujardin J.C."/>
            <person name="Berriman M."/>
        </authorList>
    </citation>
    <scope>NUCLEOTIDE SEQUENCE [LARGE SCALE GENOMIC DNA]</scope>
    <source>
        <strain evidence="11">BPK282A1</strain>
    </source>
</reference>
<evidence type="ECO:0000256" key="3">
    <source>
        <dbReference type="ARBA" id="ARBA00022448"/>
    </source>
</evidence>
<feature type="transmembrane region" description="Helical" evidence="7">
    <location>
        <begin position="382"/>
        <end position="402"/>
    </location>
</feature>
<feature type="transmembrane region" description="Helical" evidence="7">
    <location>
        <begin position="180"/>
        <end position="197"/>
    </location>
</feature>
<keyword evidence="6 7" id="KW-0472">Membrane</keyword>
<comment type="subcellular location">
    <subcellularLocation>
        <location evidence="1">Membrane</location>
        <topology evidence="1">Multi-pass membrane protein</topology>
    </subcellularLocation>
</comment>
<feature type="transmembrane region" description="Helical" evidence="7">
    <location>
        <begin position="544"/>
        <end position="562"/>
    </location>
</feature>
<comment type="similarity">
    <text evidence="2">Belongs to the major facilitator superfamily. Folate-biopterin transporter (TC 2.A.71) family.</text>
</comment>
<dbReference type="VEuPathDB" id="TriTrypDB:LDHU3_06.0380"/>
<dbReference type="OMA" id="VYEVSYY"/>
<evidence type="ECO:0000313" key="12">
    <source>
        <dbReference type="Proteomes" id="UP000274082"/>
    </source>
</evidence>
<dbReference type="RefSeq" id="XP_003858339.1">
    <property type="nucleotide sequence ID" value="XM_003858291.1"/>
</dbReference>
<dbReference type="EMBL" id="RHLC01000039">
    <property type="protein sequence ID" value="TPP54874.1"/>
    <property type="molecule type" value="Genomic_DNA"/>
</dbReference>
<keyword evidence="4 7" id="KW-0812">Transmembrane</keyword>
<evidence type="ECO:0000256" key="7">
    <source>
        <dbReference type="SAM" id="Phobius"/>
    </source>
</evidence>
<feature type="transmembrane region" description="Helical" evidence="7">
    <location>
        <begin position="152"/>
        <end position="168"/>
    </location>
</feature>
<dbReference type="VEuPathDB" id="TriTrypDB:LdCL_060008200"/>
<feature type="transmembrane region" description="Helical" evidence="7">
    <location>
        <begin position="574"/>
        <end position="596"/>
    </location>
</feature>
<organism evidence="8 12">
    <name type="scientific">Leishmania donovani</name>
    <dbReference type="NCBI Taxonomy" id="5661"/>
    <lineage>
        <taxon>Eukaryota</taxon>
        <taxon>Discoba</taxon>
        <taxon>Euglenozoa</taxon>
        <taxon>Kinetoplastea</taxon>
        <taxon>Metakinetoplastina</taxon>
        <taxon>Trypanosomatida</taxon>
        <taxon>Trypanosomatidae</taxon>
        <taxon>Leishmaniinae</taxon>
        <taxon>Leishmania</taxon>
    </lineage>
</organism>
<evidence type="ECO:0000256" key="6">
    <source>
        <dbReference type="ARBA" id="ARBA00023136"/>
    </source>
</evidence>
<evidence type="ECO:0000256" key="5">
    <source>
        <dbReference type="ARBA" id="ARBA00022989"/>
    </source>
</evidence>
<dbReference type="Pfam" id="PF03092">
    <property type="entry name" value="BT1"/>
    <property type="match status" value="1"/>
</dbReference>
<dbReference type="InterPro" id="IPR039309">
    <property type="entry name" value="BT1"/>
</dbReference>
<reference evidence="9" key="2">
    <citation type="submission" date="2011-01" db="EMBL/GenBank/DDBJ databases">
        <authorList>
            <person name="Zhao B.P."/>
            <person name="Ren Z.A."/>
            <person name="Li C.D."/>
        </authorList>
    </citation>
    <scope>NUCLEOTIDE SEQUENCE</scope>
    <source>
        <strain evidence="9">BPK282A1</strain>
    </source>
</reference>
<dbReference type="PANTHER" id="PTHR31585">
    <property type="entry name" value="FOLATE-BIOPTERIN TRANSPORTER 1, CHLOROPLASTIC"/>
    <property type="match status" value="1"/>
</dbReference>
<dbReference type="GeneID" id="13391723"/>
<proteinExistence type="inferred from homology"/>
<evidence type="ECO:0000313" key="8">
    <source>
        <dbReference type="EMBL" id="AYU76061.1"/>
    </source>
</evidence>
<sequence length="677" mass="74716">MAANYREDREKDNEFNSRLRVNLSAIDDIDNVNQADDKPDEAAGEEGHYVHPDARALFEKMPCLERIPIFGKSCQGYGPRCTFSLGLVYFLNKGVGYSLINYACFSMFTSRFGVSGVRYQRLASIAKLGFSIKAFAAMTSDSLAIFGYTKRWYCAAACIVGAALTVGYGCLPKKESSADIAAGFIFLTSFCIANVDILSEGHYSRLMRRRPASGPSLISWIWWFILSATIVGAVIQGPLSDKELPQVGLFIAAATQLLSALFFVWNWYGEGTNREEQLADALTLKRELNRALRERQLVSSFRATGSGKEEDGKADSGLDKPVSAEAAAYYNAEGELNGDFALDTLHDGGETAEDEAPALNIVSCCGGIVEINKGVCMRNWRIFVYSSLMACSVITMMCVTILGTRWQLLYSCIAVVLACGACAFWALPFLIAKVSIYFFSYAFLYLQLPGALDSFYMASKECYPEGPHFSYVFYNTIGAVIGNLAGIAAVAAFPYLFSKHSLRFTLMFTYFIQVLASAFDIIIVKRWNLYIGIPDHAMYLFGDAIVYEVSYYLAWMPTVILLSRICPRGSESMVYALVAGFGNLGASMSNTVGSLLMEFKWPITTKGACDFSNVPMLLLIGHILLPMLIVPLSFVLVPAARICDDIDVNGNIIEQKARSLHRKQRREPGEPINELPP</sequence>
<protein>
    <submittedName>
        <fullName evidence="10">BT1 family protein</fullName>
    </submittedName>
    <submittedName>
        <fullName evidence="9">Folate/biopterin transporter, putative</fullName>
    </submittedName>
    <submittedName>
        <fullName evidence="8">Pteridine transporter, putative</fullName>
    </submittedName>
</protein>
<dbReference type="EMBL" id="FR799593">
    <property type="protein sequence ID" value="CBZ31615.1"/>
    <property type="molecule type" value="Genomic_DNA"/>
</dbReference>
<feature type="transmembrane region" description="Helical" evidence="7">
    <location>
        <begin position="408"/>
        <end position="427"/>
    </location>
</feature>
<dbReference type="EMBL" id="CP029505">
    <property type="protein sequence ID" value="AYU76061.1"/>
    <property type="molecule type" value="Genomic_DNA"/>
</dbReference>
<evidence type="ECO:0000256" key="1">
    <source>
        <dbReference type="ARBA" id="ARBA00004141"/>
    </source>
</evidence>
<dbReference type="GO" id="GO:0016020">
    <property type="term" value="C:membrane"/>
    <property type="evidence" value="ECO:0007669"/>
    <property type="project" value="UniProtKB-SubCell"/>
</dbReference>
<dbReference type="Proteomes" id="UP000008980">
    <property type="component" value="Chromosome 6"/>
</dbReference>
<accession>A0A3S5H5P4</accession>
<gene>
    <name evidence="10" type="ORF">CGC21_24405</name>
    <name evidence="9" type="ORF">LDBPK_060310</name>
    <name evidence="8" type="ORF">LdCL_060008200</name>
</gene>
<feature type="transmembrane region" description="Helical" evidence="7">
    <location>
        <begin position="217"/>
        <end position="235"/>
    </location>
</feature>
<reference evidence="10" key="5">
    <citation type="submission" date="2019-02" db="EMBL/GenBank/DDBJ databases">
        <title>FDA dAtabase for Regulatory Grade micrObial Sequences (FDA-ARGOS): Supporting development and validation of Infectious Disease Dx tests.</title>
        <authorList>
            <person name="Duncan R."/>
            <person name="Fisher C."/>
            <person name="Tallon L.J."/>
            <person name="Sadzewicz L."/>
            <person name="Sengamalay N."/>
            <person name="Ott S."/>
            <person name="Godinez A."/>
            <person name="Nagaraj S."/>
            <person name="Nadendla S."/>
            <person name="Sichtig H."/>
        </authorList>
    </citation>
    <scope>NUCLEOTIDE SEQUENCE</scope>
    <source>
        <strain evidence="10">FDAARGOS_361</strain>
    </source>
</reference>
<evidence type="ECO:0000256" key="2">
    <source>
        <dbReference type="ARBA" id="ARBA00007015"/>
    </source>
</evidence>
<dbReference type="Proteomes" id="UP000318447">
    <property type="component" value="Unassembled WGS sequence"/>
</dbReference>
<dbReference type="InterPro" id="IPR004324">
    <property type="entry name" value="FBT"/>
</dbReference>
<evidence type="ECO:0000313" key="13">
    <source>
        <dbReference type="Proteomes" id="UP000318447"/>
    </source>
</evidence>
<dbReference type="KEGG" id="ldo:LDBPK_060310"/>
<keyword evidence="12" id="KW-1185">Reference proteome</keyword>
<dbReference type="OrthoDB" id="270800at2759"/>
<keyword evidence="5 7" id="KW-1133">Transmembrane helix</keyword>
<dbReference type="PANTHER" id="PTHR31585:SF51">
    <property type="entry name" value="TRANSPORTER, PUTATIVE-RELATED"/>
    <property type="match status" value="1"/>
</dbReference>
<name>A0A3S5H5P4_LEIDO</name>
<dbReference type="VEuPathDB" id="TriTrypDB:LdBPK_060310.1"/>
<evidence type="ECO:0000313" key="11">
    <source>
        <dbReference type="Proteomes" id="UP000008980"/>
    </source>
</evidence>
<reference evidence="13" key="6">
    <citation type="submission" date="2019-02" db="EMBL/GenBank/DDBJ databases">
        <title>FDA dAtabase for Regulatory Grade micrObial Sequences (FDA-ARGOS): Supporting development and validation of Infectious Disease Dx tests.</title>
        <authorList>
            <person name="Duncan R."/>
            <person name="Fisher C."/>
            <person name="Tallon L."/>
            <person name="Sadzewicz L."/>
            <person name="Sengamalay N."/>
            <person name="Ott S."/>
            <person name="Godinez A."/>
            <person name="Nagaraj S."/>
            <person name="Vavikolanu K."/>
            <person name="Nadendla S."/>
            <person name="Aluvathingal J."/>
            <person name="Sichtig H."/>
        </authorList>
    </citation>
    <scope>NUCLEOTIDE SEQUENCE [LARGE SCALE GENOMIC DNA]</scope>
    <source>
        <strain evidence="13">FDAARGOS_361</strain>
    </source>
</reference>
<evidence type="ECO:0000313" key="9">
    <source>
        <dbReference type="EMBL" id="CBZ31615.1"/>
    </source>
</evidence>
<dbReference type="InterPro" id="IPR036259">
    <property type="entry name" value="MFS_trans_sf"/>
</dbReference>
<reference evidence="8 12" key="4">
    <citation type="journal article" date="2018" name="Sci. Rep.">
        <title>A complete Leishmania donovani reference genome identifies novel genetic variations associated with virulence.</title>
        <authorList>
            <person name="Lypaczewski P."/>
            <person name="Hoshizaki J."/>
            <person name="Zhang W.-W."/>
            <person name="McCall L.-I."/>
            <person name="Torcivia-Rodriguez J."/>
            <person name="Simonyan V."/>
            <person name="Kaur A."/>
            <person name="Dewar K."/>
            <person name="Matlashewski G."/>
        </authorList>
    </citation>
    <scope>NUCLEOTIDE SEQUENCE [LARGE SCALE GENOMIC DNA]</scope>
    <source>
        <strain evidence="8 12">LdCL</strain>
    </source>
</reference>
<feature type="transmembrane region" description="Helical" evidence="7">
    <location>
        <begin position="247"/>
        <end position="268"/>
    </location>
</feature>
<dbReference type="Proteomes" id="UP000274082">
    <property type="component" value="Chromosome 6"/>
</dbReference>
<feature type="transmembrane region" description="Helical" evidence="7">
    <location>
        <begin position="504"/>
        <end position="524"/>
    </location>
</feature>
<keyword evidence="3" id="KW-0813">Transport</keyword>
<feature type="transmembrane region" description="Helical" evidence="7">
    <location>
        <begin position="616"/>
        <end position="637"/>
    </location>
</feature>
<dbReference type="NCBIfam" id="TIGR00788">
    <property type="entry name" value="fbt"/>
    <property type="match status" value="1"/>
</dbReference>
<dbReference type="AlphaFoldDB" id="A0A3S5H5P4"/>
<feature type="transmembrane region" description="Helical" evidence="7">
    <location>
        <begin position="434"/>
        <end position="452"/>
    </location>
</feature>
<evidence type="ECO:0000256" key="4">
    <source>
        <dbReference type="ARBA" id="ARBA00022692"/>
    </source>
</evidence>
<evidence type="ECO:0000313" key="10">
    <source>
        <dbReference type="EMBL" id="TPP54874.1"/>
    </source>
</evidence>
<dbReference type="SUPFAM" id="SSF103473">
    <property type="entry name" value="MFS general substrate transporter"/>
    <property type="match status" value="2"/>
</dbReference>
<feature type="transmembrane region" description="Helical" evidence="7">
    <location>
        <begin position="472"/>
        <end position="497"/>
    </location>
</feature>
<accession>E9B8P2</accession>